<keyword evidence="2" id="KW-0732">Signal</keyword>
<dbReference type="PANTHER" id="PTHR46825:SF7">
    <property type="entry name" value="D-ALANYL-D-ALANINE CARBOXYPEPTIDASE"/>
    <property type="match status" value="1"/>
</dbReference>
<evidence type="ECO:0000259" key="3">
    <source>
        <dbReference type="Pfam" id="PF00144"/>
    </source>
</evidence>
<dbReference type="Pfam" id="PF00144">
    <property type="entry name" value="Beta-lactamase"/>
    <property type="match status" value="1"/>
</dbReference>
<dbReference type="InterPro" id="IPR001466">
    <property type="entry name" value="Beta-lactam-related"/>
</dbReference>
<feature type="region of interest" description="Disordered" evidence="1">
    <location>
        <begin position="385"/>
        <end position="411"/>
    </location>
</feature>
<dbReference type="PANTHER" id="PTHR46825">
    <property type="entry name" value="D-ALANYL-D-ALANINE-CARBOXYPEPTIDASE/ENDOPEPTIDASE AMPH"/>
    <property type="match status" value="1"/>
</dbReference>
<evidence type="ECO:0000256" key="2">
    <source>
        <dbReference type="SAM" id="SignalP"/>
    </source>
</evidence>
<dbReference type="InterPro" id="IPR012338">
    <property type="entry name" value="Beta-lactam/transpept-like"/>
</dbReference>
<evidence type="ECO:0000313" key="4">
    <source>
        <dbReference type="EMBL" id="GAA4074481.1"/>
    </source>
</evidence>
<dbReference type="GO" id="GO:0016787">
    <property type="term" value="F:hydrolase activity"/>
    <property type="evidence" value="ECO:0007669"/>
    <property type="project" value="UniProtKB-KW"/>
</dbReference>
<dbReference type="InterPro" id="IPR050491">
    <property type="entry name" value="AmpC-like"/>
</dbReference>
<name>A0ABP7VUT8_9ACTN</name>
<dbReference type="RefSeq" id="WP_345017351.1">
    <property type="nucleotide sequence ID" value="NZ_BAAAZY010000017.1"/>
</dbReference>
<feature type="signal peptide" evidence="2">
    <location>
        <begin position="1"/>
        <end position="28"/>
    </location>
</feature>
<evidence type="ECO:0000313" key="5">
    <source>
        <dbReference type="Proteomes" id="UP001499984"/>
    </source>
</evidence>
<accession>A0ABP7VUT8</accession>
<reference evidence="5" key="1">
    <citation type="journal article" date="2019" name="Int. J. Syst. Evol. Microbiol.">
        <title>The Global Catalogue of Microorganisms (GCM) 10K type strain sequencing project: providing services to taxonomists for standard genome sequencing and annotation.</title>
        <authorList>
            <consortium name="The Broad Institute Genomics Platform"/>
            <consortium name="The Broad Institute Genome Sequencing Center for Infectious Disease"/>
            <person name="Wu L."/>
            <person name="Ma J."/>
        </authorList>
    </citation>
    <scope>NUCLEOTIDE SEQUENCE [LARGE SCALE GENOMIC DNA]</scope>
    <source>
        <strain evidence="5">JCM 16925</strain>
    </source>
</reference>
<feature type="domain" description="Beta-lactamase-related" evidence="3">
    <location>
        <begin position="41"/>
        <end position="346"/>
    </location>
</feature>
<gene>
    <name evidence="4" type="ORF">GCM10022233_60510</name>
</gene>
<protein>
    <submittedName>
        <fullName evidence="4">Serine hydrolase domain-containing protein</fullName>
    </submittedName>
</protein>
<organism evidence="4 5">
    <name type="scientific">Streptomyces shaanxiensis</name>
    <dbReference type="NCBI Taxonomy" id="653357"/>
    <lineage>
        <taxon>Bacteria</taxon>
        <taxon>Bacillati</taxon>
        <taxon>Actinomycetota</taxon>
        <taxon>Actinomycetes</taxon>
        <taxon>Kitasatosporales</taxon>
        <taxon>Streptomycetaceae</taxon>
        <taxon>Streptomyces</taxon>
    </lineage>
</organism>
<dbReference type="Proteomes" id="UP001499984">
    <property type="component" value="Unassembled WGS sequence"/>
</dbReference>
<dbReference type="EMBL" id="BAAAZY010000017">
    <property type="protein sequence ID" value="GAA4074481.1"/>
    <property type="molecule type" value="Genomic_DNA"/>
</dbReference>
<keyword evidence="5" id="KW-1185">Reference proteome</keyword>
<dbReference type="Gene3D" id="3.40.710.10">
    <property type="entry name" value="DD-peptidase/beta-lactamase superfamily"/>
    <property type="match status" value="1"/>
</dbReference>
<keyword evidence="4" id="KW-0378">Hydrolase</keyword>
<evidence type="ECO:0000256" key="1">
    <source>
        <dbReference type="SAM" id="MobiDB-lite"/>
    </source>
</evidence>
<dbReference type="SUPFAM" id="SSF56601">
    <property type="entry name" value="beta-lactamase/transpeptidase-like"/>
    <property type="match status" value="1"/>
</dbReference>
<feature type="chain" id="PRO_5045080170" evidence="2">
    <location>
        <begin position="29"/>
        <end position="411"/>
    </location>
</feature>
<sequence length="411" mass="43684">MSVRTIRTALVATTAMALSVALAAPAMAAAPAGTDHEATREAIEAAVADGVPGVTVTAKDGRGAWSATAGVGDLRTGKPRSADDRYRVGSITKTFVATVLLQLEAEGRLSLDDTVEKWLPGVVRGNGHDGSRITLRQLLNHTSGIFNYTADDEFGRTYFLKDGFFEHRYDTVTPEELVRIAMGHKPDFAPGTSWNYSNTNYTLAAMAVESVTGNRYGDEIRRRIVQPLRLRATLVPGTYPKLPKPSSRAYGKLAETATGPTYDVTELNPSLAAGAGDMISDSGDLNRFYSALLKGRLLPAKQLSEMKDTVKVDAIPNAGYGLGLIERKLSCGVTVWGHGGGIHGSTSEAVTTADGRHSLALNFNADWTGDTDAVVEAEFCGKAPVAAGDRPDSGTQQRVQPDVMSVSRLVG</sequence>
<proteinExistence type="predicted"/>
<comment type="caution">
    <text evidence="4">The sequence shown here is derived from an EMBL/GenBank/DDBJ whole genome shotgun (WGS) entry which is preliminary data.</text>
</comment>